<sequence>MALKLQQKKTKHQDPLDQVTIATDNDSESGDNRDEDFWAWLHDVVKEHHDLFIEQVTKMDESVDLQVAELKSEMEKIFIVFHSKVDVVVDAIAKLVEFNTAYSTKVEEKPEQDSKVSTKLVEFLSSIKETISKDDLSTH</sequence>
<comment type="caution">
    <text evidence="2">The sequence shown here is derived from an EMBL/GenBank/DDBJ whole genome shotgun (WGS) entry which is preliminary data.</text>
</comment>
<protein>
    <submittedName>
        <fullName evidence="2">Uncharacterized protein</fullName>
    </submittedName>
</protein>
<dbReference type="EMBL" id="CAKMRJ010005745">
    <property type="protein sequence ID" value="CAH1453072.1"/>
    <property type="molecule type" value="Genomic_DNA"/>
</dbReference>
<proteinExistence type="predicted"/>
<organism evidence="2 3">
    <name type="scientific">Lactuca virosa</name>
    <dbReference type="NCBI Taxonomy" id="75947"/>
    <lineage>
        <taxon>Eukaryota</taxon>
        <taxon>Viridiplantae</taxon>
        <taxon>Streptophyta</taxon>
        <taxon>Embryophyta</taxon>
        <taxon>Tracheophyta</taxon>
        <taxon>Spermatophyta</taxon>
        <taxon>Magnoliopsida</taxon>
        <taxon>eudicotyledons</taxon>
        <taxon>Gunneridae</taxon>
        <taxon>Pentapetalae</taxon>
        <taxon>asterids</taxon>
        <taxon>campanulids</taxon>
        <taxon>Asterales</taxon>
        <taxon>Asteraceae</taxon>
        <taxon>Cichorioideae</taxon>
        <taxon>Cichorieae</taxon>
        <taxon>Lactucinae</taxon>
        <taxon>Lactuca</taxon>
    </lineage>
</organism>
<gene>
    <name evidence="2" type="ORF">LVIROSA_LOCUS38346</name>
</gene>
<accession>A0AAU9PSV6</accession>
<keyword evidence="3" id="KW-1185">Reference proteome</keyword>
<dbReference type="Proteomes" id="UP001157418">
    <property type="component" value="Unassembled WGS sequence"/>
</dbReference>
<feature type="region of interest" description="Disordered" evidence="1">
    <location>
        <begin position="1"/>
        <end position="31"/>
    </location>
</feature>
<evidence type="ECO:0000313" key="2">
    <source>
        <dbReference type="EMBL" id="CAH1453072.1"/>
    </source>
</evidence>
<dbReference type="AlphaFoldDB" id="A0AAU9PSV6"/>
<evidence type="ECO:0000313" key="3">
    <source>
        <dbReference type="Proteomes" id="UP001157418"/>
    </source>
</evidence>
<feature type="compositionally biased region" description="Basic residues" evidence="1">
    <location>
        <begin position="1"/>
        <end position="11"/>
    </location>
</feature>
<reference evidence="2 3" key="1">
    <citation type="submission" date="2022-01" db="EMBL/GenBank/DDBJ databases">
        <authorList>
            <person name="Xiong W."/>
            <person name="Schranz E."/>
        </authorList>
    </citation>
    <scope>NUCLEOTIDE SEQUENCE [LARGE SCALE GENOMIC DNA]</scope>
</reference>
<evidence type="ECO:0000256" key="1">
    <source>
        <dbReference type="SAM" id="MobiDB-lite"/>
    </source>
</evidence>
<name>A0AAU9PSV6_9ASTR</name>